<accession>A0ABT3K877</accession>
<protein>
    <submittedName>
        <fullName evidence="2">Uncharacterized protein</fullName>
    </submittedName>
</protein>
<evidence type="ECO:0000256" key="1">
    <source>
        <dbReference type="SAM" id="MobiDB-lite"/>
    </source>
</evidence>
<evidence type="ECO:0000313" key="2">
    <source>
        <dbReference type="EMBL" id="MCW4591321.1"/>
    </source>
</evidence>
<feature type="region of interest" description="Disordered" evidence="1">
    <location>
        <begin position="74"/>
        <end position="96"/>
    </location>
</feature>
<sequence length="96" mass="10405">MASQYPEGPRPSIAYRPAFAAGIISPMLRFRSDMEKWQTGACELTNFFVHVQGGASNRPGTQYVGAVKDATSLPRLASSQQRNSSPLSSELTDDTP</sequence>
<proteinExistence type="predicted"/>
<evidence type="ECO:0000313" key="3">
    <source>
        <dbReference type="Proteomes" id="UP001526337"/>
    </source>
</evidence>
<dbReference type="RefSeq" id="WP_171791717.1">
    <property type="nucleotide sequence ID" value="NZ_JABJWD010000167.1"/>
</dbReference>
<gene>
    <name evidence="2" type="ORF">NO263_12085</name>
</gene>
<dbReference type="EMBL" id="JANGSQ010000106">
    <property type="protein sequence ID" value="MCW4591321.1"/>
    <property type="molecule type" value="Genomic_DNA"/>
</dbReference>
<dbReference type="Proteomes" id="UP001526337">
    <property type="component" value="Unassembled WGS sequence"/>
</dbReference>
<name>A0ABT3K877_9PROT</name>
<organism evidence="2 3">
    <name type="scientific">Gluconacetobacter entanii</name>
    <dbReference type="NCBI Taxonomy" id="108528"/>
    <lineage>
        <taxon>Bacteria</taxon>
        <taxon>Pseudomonadati</taxon>
        <taxon>Pseudomonadota</taxon>
        <taxon>Alphaproteobacteria</taxon>
        <taxon>Acetobacterales</taxon>
        <taxon>Acetobacteraceae</taxon>
        <taxon>Gluconacetobacter</taxon>
    </lineage>
</organism>
<feature type="compositionally biased region" description="Low complexity" evidence="1">
    <location>
        <begin position="78"/>
        <end position="89"/>
    </location>
</feature>
<comment type="caution">
    <text evidence="2">The sequence shown here is derived from an EMBL/GenBank/DDBJ whole genome shotgun (WGS) entry which is preliminary data.</text>
</comment>
<reference evidence="2 3" key="1">
    <citation type="submission" date="2022-07" db="EMBL/GenBank/DDBJ databases">
        <title>Genome stability of Gluconacetobacter entanii AV429.</title>
        <authorList>
            <person name="Trcek J."/>
            <person name="Cepec E."/>
        </authorList>
    </citation>
    <scope>NUCLEOTIDE SEQUENCE [LARGE SCALE GENOMIC DNA]</scope>
    <source>
        <strain evidence="2 3">AV429_2022</strain>
    </source>
</reference>
<keyword evidence="3" id="KW-1185">Reference proteome</keyword>